<accession>A0A2C9U3H3</accession>
<evidence type="ECO:0000313" key="2">
    <source>
        <dbReference type="EMBL" id="OAY24347.1"/>
    </source>
</evidence>
<dbReference type="PANTHER" id="PTHR37371:SF1">
    <property type="entry name" value="KINESIN-LIKE PROTEIN"/>
    <property type="match status" value="1"/>
</dbReference>
<reference evidence="3" key="1">
    <citation type="journal article" date="2016" name="Nat. Biotechnol.">
        <title>Sequencing wild and cultivated cassava and related species reveals extensive interspecific hybridization and genetic diversity.</title>
        <authorList>
            <person name="Bredeson J.V."/>
            <person name="Lyons J.B."/>
            <person name="Prochnik S.E."/>
            <person name="Wu G.A."/>
            <person name="Ha C.M."/>
            <person name="Edsinger-Gonzales E."/>
            <person name="Grimwood J."/>
            <person name="Schmutz J."/>
            <person name="Rabbi I.Y."/>
            <person name="Egesi C."/>
            <person name="Nauluvula P."/>
            <person name="Lebot V."/>
            <person name="Ndunguru J."/>
            <person name="Mkamilo G."/>
            <person name="Bart R.S."/>
            <person name="Setter T.L."/>
            <person name="Gleadow R.M."/>
            <person name="Kulakow P."/>
            <person name="Ferguson M.E."/>
            <person name="Rounsley S."/>
            <person name="Rokhsar D.S."/>
        </authorList>
    </citation>
    <scope>NUCLEOTIDE SEQUENCE [LARGE SCALE GENOMIC DNA]</scope>
    <source>
        <strain evidence="3">cv. AM560-2</strain>
    </source>
</reference>
<organism evidence="2 3">
    <name type="scientific">Manihot esculenta</name>
    <name type="common">Cassava</name>
    <name type="synonym">Jatropha manihot</name>
    <dbReference type="NCBI Taxonomy" id="3983"/>
    <lineage>
        <taxon>Eukaryota</taxon>
        <taxon>Viridiplantae</taxon>
        <taxon>Streptophyta</taxon>
        <taxon>Embryophyta</taxon>
        <taxon>Tracheophyta</taxon>
        <taxon>Spermatophyta</taxon>
        <taxon>Magnoliopsida</taxon>
        <taxon>eudicotyledons</taxon>
        <taxon>Gunneridae</taxon>
        <taxon>Pentapetalae</taxon>
        <taxon>rosids</taxon>
        <taxon>fabids</taxon>
        <taxon>Malpighiales</taxon>
        <taxon>Euphorbiaceae</taxon>
        <taxon>Crotonoideae</taxon>
        <taxon>Manihoteae</taxon>
        <taxon>Manihot</taxon>
    </lineage>
</organism>
<proteinExistence type="predicted"/>
<name>A0A2C9U3H3_MANES</name>
<dbReference type="PANTHER" id="PTHR37371">
    <property type="entry name" value="OS08G0180400 PROTEIN"/>
    <property type="match status" value="1"/>
</dbReference>
<evidence type="ECO:0000256" key="1">
    <source>
        <dbReference type="SAM" id="MobiDB-lite"/>
    </source>
</evidence>
<feature type="compositionally biased region" description="Low complexity" evidence="1">
    <location>
        <begin position="14"/>
        <end position="25"/>
    </location>
</feature>
<dbReference type="AlphaFoldDB" id="A0A2C9U3H3"/>
<dbReference type="Gramene" id="Manes.17G008100.1.v8.1">
    <property type="protein sequence ID" value="Manes.17G008100.1.v8.1.CDS"/>
    <property type="gene ID" value="Manes.17G008100.v8.1"/>
</dbReference>
<sequence>MKKKASRKSTLQVSSPSSTTPKSIILENRNSKKKPTTTSVLRSKPQNSLASISDLKDLASSRFQHLKSDLIDHSHSEIIKDLEAFQSRLHKRFKMQSQICQQVMDEADKDFKKMSKDINESCEAMKESYEELIADAQATATRVCKTSIPELLKSHEKAIGIIRSRFGIPSA</sequence>
<dbReference type="OrthoDB" id="1933837at2759"/>
<protein>
    <submittedName>
        <fullName evidence="2">Uncharacterized protein</fullName>
    </submittedName>
</protein>
<dbReference type="Proteomes" id="UP000091857">
    <property type="component" value="Chromosome 17"/>
</dbReference>
<dbReference type="EMBL" id="CM004403">
    <property type="protein sequence ID" value="OAY24347.1"/>
    <property type="molecule type" value="Genomic_DNA"/>
</dbReference>
<keyword evidence="3" id="KW-1185">Reference proteome</keyword>
<dbReference type="Gramene" id="Manes.17G008100.2.v8.1">
    <property type="protein sequence ID" value="Manes.17G008100.2.v8.1.CDS"/>
    <property type="gene ID" value="Manes.17G008100.v8.1"/>
</dbReference>
<comment type="caution">
    <text evidence="2">The sequence shown here is derived from an EMBL/GenBank/DDBJ whole genome shotgun (WGS) entry which is preliminary data.</text>
</comment>
<gene>
    <name evidence="2" type="ORF">MANES_17G008100v8</name>
</gene>
<evidence type="ECO:0000313" key="3">
    <source>
        <dbReference type="Proteomes" id="UP000091857"/>
    </source>
</evidence>
<dbReference type="STRING" id="3983.A0A2C9U3H3"/>
<feature type="region of interest" description="Disordered" evidence="1">
    <location>
        <begin position="1"/>
        <end position="46"/>
    </location>
</feature>
<feature type="compositionally biased region" description="Polar residues" evidence="1">
    <location>
        <begin position="36"/>
        <end position="46"/>
    </location>
</feature>